<feature type="signal peptide" evidence="1">
    <location>
        <begin position="1"/>
        <end position="22"/>
    </location>
</feature>
<evidence type="ECO:0000313" key="3">
    <source>
        <dbReference type="Proteomes" id="UP000505077"/>
    </source>
</evidence>
<dbReference type="EMBL" id="BLLL01000005">
    <property type="protein sequence ID" value="GFH62787.1"/>
    <property type="molecule type" value="Genomic_DNA"/>
</dbReference>
<dbReference type="AlphaFoldDB" id="A0A6L2R5F9"/>
<name>A0A6L2R5F9_9BACT</name>
<evidence type="ECO:0000313" key="2">
    <source>
        <dbReference type="EMBL" id="GFH62787.1"/>
    </source>
</evidence>
<evidence type="ECO:0000256" key="1">
    <source>
        <dbReference type="SAM" id="SignalP"/>
    </source>
</evidence>
<feature type="chain" id="PRO_5027037259" description="Lipoprotein" evidence="1">
    <location>
        <begin position="23"/>
        <end position="218"/>
    </location>
</feature>
<proteinExistence type="predicted"/>
<accession>A0A6L2R5F9</accession>
<keyword evidence="1" id="KW-0732">Signal</keyword>
<dbReference type="Proteomes" id="UP000505077">
    <property type="component" value="Unassembled WGS sequence"/>
</dbReference>
<gene>
    <name evidence="2" type="ORF">ZNDK_0558</name>
</gene>
<reference evidence="2 3" key="1">
    <citation type="journal article" date="2020" name="ISME J.">
        <title>Parallel Reductive Genome Evolution in Desulfovibrio Ectosymbionts Independently Acquired by Trichonympha Protists in the Termite Gut.</title>
        <authorList>
            <person name="Takeuchi M."/>
            <person name="Kuwahara H."/>
            <person name="Murakami T."/>
            <person name="Takahashi K."/>
            <person name="Kajitani R."/>
            <person name="Toyoda A."/>
            <person name="Itoh T."/>
            <person name="Ohkuma M."/>
            <person name="Hongoh Y."/>
        </authorList>
    </citation>
    <scope>NUCLEOTIDE SEQUENCE [LARGE SCALE GENOMIC DNA]</scope>
    <source>
        <strain evidence="2">ZnDsv-02</strain>
    </source>
</reference>
<organism evidence="2 3">
    <name type="scientific">Candidatus Desulfovibrio kirbyi</name>
    <dbReference type="NCBI Taxonomy" id="2696086"/>
    <lineage>
        <taxon>Bacteria</taxon>
        <taxon>Pseudomonadati</taxon>
        <taxon>Thermodesulfobacteriota</taxon>
        <taxon>Desulfovibrionia</taxon>
        <taxon>Desulfovibrionales</taxon>
        <taxon>Desulfovibrionaceae</taxon>
        <taxon>Desulfovibrio</taxon>
    </lineage>
</organism>
<comment type="caution">
    <text evidence="2">The sequence shown here is derived from an EMBL/GenBank/DDBJ whole genome shotgun (WGS) entry which is preliminary data.</text>
</comment>
<evidence type="ECO:0008006" key="4">
    <source>
        <dbReference type="Google" id="ProtNLM"/>
    </source>
</evidence>
<protein>
    <recommendedName>
        <fullName evidence="4">Lipoprotein</fullName>
    </recommendedName>
</protein>
<sequence length="218" mass="24115">MNTRFPTLLLLIVLCLPLGCKSARPTSEAPRGVATGYTITVAPFTQPVTTSQLITGIIPEHQGRIPVDMLASLDIKLRELLAGDQKHRYSFAWPTRQHPLQDITRFHNSEQPQALPLWVAYGKKLGADALLIPQVIDWRERQGSSAGVTESAQVRVEFFLLKVSDATIVNRSIFEEKQMGLADNLLTVGNFLKRHGTWVTASELAADGMAKAIKDMNL</sequence>